<comment type="subunit">
    <text evidence="9">Component of the Sec protein translocase complex. Heterotrimer consisting of SecY, SecE and SecG subunits. The heterotrimers can form oligomers, although 1 heterotrimer is thought to be able to translocate proteins. Interacts with the ribosome. Interacts with SecDF, and other proteins may be involved. Interacts with SecA.</text>
</comment>
<proteinExistence type="inferred from homology"/>
<keyword evidence="8 9" id="KW-0472">Membrane</keyword>
<dbReference type="GO" id="GO:0008320">
    <property type="term" value="F:protein transmembrane transporter activity"/>
    <property type="evidence" value="ECO:0007669"/>
    <property type="project" value="UniProtKB-UniRule"/>
</dbReference>
<dbReference type="NCBIfam" id="TIGR00964">
    <property type="entry name" value="secE_bact"/>
    <property type="match status" value="1"/>
</dbReference>
<protein>
    <recommendedName>
        <fullName evidence="9">Protein translocase subunit SecE</fullName>
    </recommendedName>
</protein>
<keyword evidence="5 9" id="KW-0653">Protein transport</keyword>
<evidence type="ECO:0000256" key="6">
    <source>
        <dbReference type="ARBA" id="ARBA00022989"/>
    </source>
</evidence>
<comment type="subcellular location">
    <subcellularLocation>
        <location evidence="9">Cell membrane</location>
        <topology evidence="9">Single-pass membrane protein</topology>
    </subcellularLocation>
    <subcellularLocation>
        <location evidence="1">Membrane</location>
    </subcellularLocation>
</comment>
<evidence type="ECO:0000256" key="2">
    <source>
        <dbReference type="ARBA" id="ARBA00022448"/>
    </source>
</evidence>
<reference evidence="11 12" key="1">
    <citation type="submission" date="2019-12" db="EMBL/GenBank/DDBJ databases">
        <title>Corynebacterium sp. nov., isolated from feces of the Anser Albifrons in China.</title>
        <authorList>
            <person name="Liu Q."/>
        </authorList>
    </citation>
    <scope>NUCLEOTIDE SEQUENCE [LARGE SCALE GENOMIC DNA]</scope>
    <source>
        <strain evidence="11 12">4H37-19</strain>
    </source>
</reference>
<keyword evidence="4 9" id="KW-0812">Transmembrane</keyword>
<dbReference type="GO" id="GO:0009306">
    <property type="term" value="P:protein secretion"/>
    <property type="evidence" value="ECO:0007669"/>
    <property type="project" value="UniProtKB-UniRule"/>
</dbReference>
<keyword evidence="7 9" id="KW-0811">Translocation</keyword>
<comment type="function">
    <text evidence="9">Essential subunit of the Sec protein translocation channel SecYEG. Clamps together the 2 halves of SecY. May contact the channel plug during translocation.</text>
</comment>
<dbReference type="GO" id="GO:0065002">
    <property type="term" value="P:intracellular protein transmembrane transport"/>
    <property type="evidence" value="ECO:0007669"/>
    <property type="project" value="UniProtKB-UniRule"/>
</dbReference>
<accession>A0A7H0SLY0</accession>
<evidence type="ECO:0000256" key="4">
    <source>
        <dbReference type="ARBA" id="ARBA00022692"/>
    </source>
</evidence>
<dbReference type="EMBL" id="CP046884">
    <property type="protein sequence ID" value="QNQ89555.1"/>
    <property type="molecule type" value="Genomic_DNA"/>
</dbReference>
<organism evidence="11 12">
    <name type="scientific">Corynebacterium poyangense</name>
    <dbReference type="NCBI Taxonomy" id="2684405"/>
    <lineage>
        <taxon>Bacteria</taxon>
        <taxon>Bacillati</taxon>
        <taxon>Actinomycetota</taxon>
        <taxon>Actinomycetes</taxon>
        <taxon>Mycobacteriales</taxon>
        <taxon>Corynebacteriaceae</taxon>
        <taxon>Corynebacterium</taxon>
    </lineage>
</organism>
<dbReference type="GO" id="GO:0043952">
    <property type="term" value="P:protein transport by the Sec complex"/>
    <property type="evidence" value="ECO:0007669"/>
    <property type="project" value="UniProtKB-UniRule"/>
</dbReference>
<dbReference type="RefSeq" id="WP_187975009.1">
    <property type="nucleotide sequence ID" value="NZ_CP046884.1"/>
</dbReference>
<dbReference type="AlphaFoldDB" id="A0A7H0SLY0"/>
<dbReference type="Pfam" id="PF00584">
    <property type="entry name" value="SecE"/>
    <property type="match status" value="1"/>
</dbReference>
<feature type="compositionally biased region" description="Polar residues" evidence="10">
    <location>
        <begin position="22"/>
        <end position="32"/>
    </location>
</feature>
<keyword evidence="6 9" id="KW-1133">Transmembrane helix</keyword>
<dbReference type="KEGG" id="cpoy:GP475_02090"/>
<dbReference type="GO" id="GO:0005886">
    <property type="term" value="C:plasma membrane"/>
    <property type="evidence" value="ECO:0007669"/>
    <property type="project" value="UniProtKB-SubCell"/>
</dbReference>
<comment type="similarity">
    <text evidence="9">Belongs to the SecE/SEC61-gamma family.</text>
</comment>
<name>A0A7H0SLY0_9CORY</name>
<evidence type="ECO:0000256" key="9">
    <source>
        <dbReference type="HAMAP-Rule" id="MF_00422"/>
    </source>
</evidence>
<dbReference type="HAMAP" id="MF_00422">
    <property type="entry name" value="SecE"/>
    <property type="match status" value="1"/>
</dbReference>
<keyword evidence="12" id="KW-1185">Reference proteome</keyword>
<feature type="region of interest" description="Disordered" evidence="10">
    <location>
        <begin position="1"/>
        <end position="49"/>
    </location>
</feature>
<dbReference type="InterPro" id="IPR038379">
    <property type="entry name" value="SecE_sf"/>
</dbReference>
<gene>
    <name evidence="9 11" type="primary">secE</name>
    <name evidence="11" type="ORF">GP475_02090</name>
</gene>
<evidence type="ECO:0000256" key="1">
    <source>
        <dbReference type="ARBA" id="ARBA00004370"/>
    </source>
</evidence>
<evidence type="ECO:0000256" key="7">
    <source>
        <dbReference type="ARBA" id="ARBA00023010"/>
    </source>
</evidence>
<evidence type="ECO:0000313" key="11">
    <source>
        <dbReference type="EMBL" id="QNQ89555.1"/>
    </source>
</evidence>
<evidence type="ECO:0000256" key="5">
    <source>
        <dbReference type="ARBA" id="ARBA00022927"/>
    </source>
</evidence>
<dbReference type="InterPro" id="IPR001901">
    <property type="entry name" value="Translocase_SecE/Sec61-g"/>
</dbReference>
<dbReference type="PANTHER" id="PTHR33910:SF1">
    <property type="entry name" value="PROTEIN TRANSLOCASE SUBUNIT SECE"/>
    <property type="match status" value="1"/>
</dbReference>
<dbReference type="InterPro" id="IPR005807">
    <property type="entry name" value="SecE_bac"/>
</dbReference>
<dbReference type="GO" id="GO:0006605">
    <property type="term" value="P:protein targeting"/>
    <property type="evidence" value="ECO:0007669"/>
    <property type="project" value="UniProtKB-UniRule"/>
</dbReference>
<dbReference type="Gene3D" id="1.20.5.1030">
    <property type="entry name" value="Preprotein translocase secy subunit"/>
    <property type="match status" value="1"/>
</dbReference>
<feature type="transmembrane region" description="Helical" evidence="9">
    <location>
        <begin position="73"/>
        <end position="94"/>
    </location>
</feature>
<evidence type="ECO:0000313" key="12">
    <source>
        <dbReference type="Proteomes" id="UP000516320"/>
    </source>
</evidence>
<dbReference type="NCBIfam" id="NF005783">
    <property type="entry name" value="PRK07597.9-4"/>
    <property type="match status" value="1"/>
</dbReference>
<dbReference type="Proteomes" id="UP000516320">
    <property type="component" value="Chromosome"/>
</dbReference>
<evidence type="ECO:0000256" key="8">
    <source>
        <dbReference type="ARBA" id="ARBA00023136"/>
    </source>
</evidence>
<keyword evidence="2 9" id="KW-0813">Transport</keyword>
<evidence type="ECO:0000256" key="3">
    <source>
        <dbReference type="ARBA" id="ARBA00022475"/>
    </source>
</evidence>
<dbReference type="PANTHER" id="PTHR33910">
    <property type="entry name" value="PROTEIN TRANSLOCASE SUBUNIT SECE"/>
    <property type="match status" value="1"/>
</dbReference>
<sequence>MSEKQPKKTGAPRPTGKRQLAGVSTTSVSAQKAATPAVARKNPDEKPGGGVAAFIPEVVAEMRKVVWPTAKQMVVYTVVVFAFLIIMTALTAGVDALVRAGVEFVLTPR</sequence>
<keyword evidence="3 9" id="KW-1003">Cell membrane</keyword>
<evidence type="ECO:0000256" key="10">
    <source>
        <dbReference type="SAM" id="MobiDB-lite"/>
    </source>
</evidence>